<dbReference type="Proteomes" id="UP000032047">
    <property type="component" value="Unassembled WGS sequence"/>
</dbReference>
<dbReference type="AlphaFoldDB" id="A0A0D0HP97"/>
<evidence type="ECO:0000313" key="2">
    <source>
        <dbReference type="Proteomes" id="UP000032047"/>
    </source>
</evidence>
<comment type="caution">
    <text evidence="1">The sequence shown here is derived from an EMBL/GenBank/DDBJ whole genome shotgun (WGS) entry which is preliminary data.</text>
</comment>
<accession>A0A0D0HP97</accession>
<name>A0A0D0HP97_9BACL</name>
<keyword evidence="2" id="KW-1185">Reference proteome</keyword>
<sequence>MYIFRNLFSTVSIEQKMQLRRNMLSEQRRYVLKYKKRKFKSKRQQVRLFFNMKVHLEELGIFQFLSKGMG</sequence>
<gene>
    <name evidence="1" type="ORF">JV16_00470</name>
</gene>
<dbReference type="EMBL" id="JXTG01000002">
    <property type="protein sequence ID" value="KIP21924.1"/>
    <property type="molecule type" value="Genomic_DNA"/>
</dbReference>
<evidence type="ECO:0000313" key="1">
    <source>
        <dbReference type="EMBL" id="KIP21924.1"/>
    </source>
</evidence>
<organism evidence="1 2">
    <name type="scientific">Anoxybacillus ayderensis</name>
    <dbReference type="NCBI Taxonomy" id="265546"/>
    <lineage>
        <taxon>Bacteria</taxon>
        <taxon>Bacillati</taxon>
        <taxon>Bacillota</taxon>
        <taxon>Bacilli</taxon>
        <taxon>Bacillales</taxon>
        <taxon>Anoxybacillaceae</taxon>
        <taxon>Anoxybacillus</taxon>
    </lineage>
</organism>
<protein>
    <submittedName>
        <fullName evidence="1">Uncharacterized protein</fullName>
    </submittedName>
</protein>
<proteinExistence type="predicted"/>
<reference evidence="1 2" key="1">
    <citation type="submission" date="2015-01" db="EMBL/GenBank/DDBJ databases">
        <title>Genome sequence of Anoxybacillus ayderensis strain AB04.</title>
        <authorList>
            <person name="Belduz A.O."/>
            <person name="Canakci S."/>
            <person name="Chan K.-G."/>
            <person name="Kahar U.M."/>
            <person name="Yaakob A.S."/>
            <person name="Chan C.S."/>
            <person name="Goh K.M."/>
        </authorList>
    </citation>
    <scope>NUCLEOTIDE SEQUENCE [LARGE SCALE GENOMIC DNA]</scope>
    <source>
        <strain evidence="1 2">AB04</strain>
    </source>
</reference>